<feature type="transmembrane region" description="Helical" evidence="2">
    <location>
        <begin position="135"/>
        <end position="154"/>
    </location>
</feature>
<dbReference type="EMBL" id="BAAAUF010000021">
    <property type="protein sequence ID" value="GAA3046077.1"/>
    <property type="molecule type" value="Genomic_DNA"/>
</dbReference>
<evidence type="ECO:0000256" key="2">
    <source>
        <dbReference type="SAM" id="Phobius"/>
    </source>
</evidence>
<evidence type="ECO:0000313" key="3">
    <source>
        <dbReference type="EMBL" id="GAA3046077.1"/>
    </source>
</evidence>
<organism evidence="3 4">
    <name type="scientific">Streptomyces glomeratus</name>
    <dbReference type="NCBI Taxonomy" id="284452"/>
    <lineage>
        <taxon>Bacteria</taxon>
        <taxon>Bacillati</taxon>
        <taxon>Actinomycetota</taxon>
        <taxon>Actinomycetes</taxon>
        <taxon>Kitasatosporales</taxon>
        <taxon>Streptomycetaceae</taxon>
        <taxon>Streptomyces</taxon>
    </lineage>
</organism>
<name>A0ABP6LIA5_9ACTN</name>
<proteinExistence type="predicted"/>
<comment type="caution">
    <text evidence="3">The sequence shown here is derived from an EMBL/GenBank/DDBJ whole genome shotgun (WGS) entry which is preliminary data.</text>
</comment>
<protein>
    <recommendedName>
        <fullName evidence="5">HTH cro/C1-type domain-containing protein</fullName>
    </recommendedName>
</protein>
<keyword evidence="2" id="KW-0472">Membrane</keyword>
<feature type="region of interest" description="Disordered" evidence="1">
    <location>
        <begin position="99"/>
        <end position="125"/>
    </location>
</feature>
<dbReference type="RefSeq" id="WP_234519164.1">
    <property type="nucleotide sequence ID" value="NZ_BAAAUF010000021.1"/>
</dbReference>
<evidence type="ECO:0000256" key="1">
    <source>
        <dbReference type="SAM" id="MobiDB-lite"/>
    </source>
</evidence>
<dbReference type="InterPro" id="IPR021224">
    <property type="entry name" value="DUF2690"/>
</dbReference>
<dbReference type="Pfam" id="PF13560">
    <property type="entry name" value="HTH_31"/>
    <property type="match status" value="1"/>
</dbReference>
<evidence type="ECO:0000313" key="4">
    <source>
        <dbReference type="Proteomes" id="UP001501532"/>
    </source>
</evidence>
<keyword evidence="4" id="KW-1185">Reference proteome</keyword>
<feature type="region of interest" description="Disordered" evidence="1">
    <location>
        <begin position="294"/>
        <end position="321"/>
    </location>
</feature>
<keyword evidence="2" id="KW-1133">Transmembrane helix</keyword>
<evidence type="ECO:0008006" key="5">
    <source>
        <dbReference type="Google" id="ProtNLM"/>
    </source>
</evidence>
<accession>A0ABP6LIA5</accession>
<dbReference type="Pfam" id="PF10901">
    <property type="entry name" value="DUF2690"/>
    <property type="match status" value="1"/>
</dbReference>
<dbReference type="Proteomes" id="UP001501532">
    <property type="component" value="Unassembled WGS sequence"/>
</dbReference>
<gene>
    <name evidence="3" type="ORF">GCM10010448_31240</name>
</gene>
<sequence length="321" mass="34223">MGDRAERPDPLRARSARELVACMRQLKEWSGLTYRQLSARSERAGDVLPSSTLADTLTRSTMPRAEVLGAFVRACGCDRDEVAVWLSVRTRICEAAVSPAGDEAVGWPPEEHGPGPDEAPAPRPPAPLFRERHRILAVAGALAVVLGVAGLLAFQPGGEDGARPPAVTDSGRAPHSAASCRGAACRDEDPELRGCLYDGRHVSGVKTQLGLVDLFHSSACQALWAEVSNDPSLVSVYLKSDSGVALTVGRDRLHGTASSQGTMVRTPMLPSEDTPRHAEVCVAYRELEACTGSDGMTRVRPYPTSEPSAGGRQIRKDPVRS</sequence>
<keyword evidence="2" id="KW-0812">Transmembrane</keyword>
<reference evidence="4" key="1">
    <citation type="journal article" date="2019" name="Int. J. Syst. Evol. Microbiol.">
        <title>The Global Catalogue of Microorganisms (GCM) 10K type strain sequencing project: providing services to taxonomists for standard genome sequencing and annotation.</title>
        <authorList>
            <consortium name="The Broad Institute Genomics Platform"/>
            <consortium name="The Broad Institute Genome Sequencing Center for Infectious Disease"/>
            <person name="Wu L."/>
            <person name="Ma J."/>
        </authorList>
    </citation>
    <scope>NUCLEOTIDE SEQUENCE [LARGE SCALE GENOMIC DNA]</scope>
    <source>
        <strain evidence="4">JCM 9091</strain>
    </source>
</reference>